<gene>
    <name evidence="1" type="ORF">ESD82_19965</name>
</gene>
<dbReference type="Proteomes" id="UP000326453">
    <property type="component" value="Chromosome 1"/>
</dbReference>
<name>A0AAE6NXI3_PARPN</name>
<dbReference type="RefSeq" id="WP_147427527.1">
    <property type="nucleotide sequence ID" value="NZ_CP044426.1"/>
</dbReference>
<evidence type="ECO:0000313" key="2">
    <source>
        <dbReference type="Proteomes" id="UP000326453"/>
    </source>
</evidence>
<protein>
    <recommendedName>
        <fullName evidence="3">HK97 gp10 family phage protein</fullName>
    </recommendedName>
</protein>
<evidence type="ECO:0008006" key="3">
    <source>
        <dbReference type="Google" id="ProtNLM"/>
    </source>
</evidence>
<accession>A0AAE6NXI3</accession>
<dbReference type="AlphaFoldDB" id="A0AAE6NXI3"/>
<sequence>MVNGIPEVQAMFRRKAAKVAAAAKAQARVGGEQVASAMRYLAPREDGALIRSIRVEDASSVTTSRGERGFLGVVVKAGDETTIVTNESGGRFQNAKLQEHGTKNMPASPYFNPAWRANRTRVRSAITRAVRKAWVSG</sequence>
<proteinExistence type="predicted"/>
<dbReference type="EMBL" id="CP044426">
    <property type="protein sequence ID" value="QFG38304.1"/>
    <property type="molecule type" value="Genomic_DNA"/>
</dbReference>
<organism evidence="1 2">
    <name type="scientific">Paracoccus pantotrophus</name>
    <name type="common">Thiosphaera pantotropha</name>
    <dbReference type="NCBI Taxonomy" id="82367"/>
    <lineage>
        <taxon>Bacteria</taxon>
        <taxon>Pseudomonadati</taxon>
        <taxon>Pseudomonadota</taxon>
        <taxon>Alphaproteobacteria</taxon>
        <taxon>Rhodobacterales</taxon>
        <taxon>Paracoccaceae</taxon>
        <taxon>Paracoccus</taxon>
    </lineage>
</organism>
<dbReference type="GeneID" id="51372875"/>
<reference evidence="1 2" key="1">
    <citation type="submission" date="2019-01" db="EMBL/GenBank/DDBJ databases">
        <title>Complete Genome Sequence and Annotation of the Paracoccus pantotrophus type strain DSM 2944.</title>
        <authorList>
            <person name="Bockwoldt J.A."/>
            <person name="Zimmermann M."/>
            <person name="Tiso T."/>
            <person name="Blank L.M."/>
        </authorList>
    </citation>
    <scope>NUCLEOTIDE SEQUENCE [LARGE SCALE GENOMIC DNA]</scope>
    <source>
        <strain evidence="1 2">DSM 2944</strain>
    </source>
</reference>
<evidence type="ECO:0000313" key="1">
    <source>
        <dbReference type="EMBL" id="QFG38304.1"/>
    </source>
</evidence>
<dbReference type="NCBIfam" id="TIGR01725">
    <property type="entry name" value="phge_HK97_gp10"/>
    <property type="match status" value="1"/>
</dbReference>
<dbReference type="KEGG" id="ppan:ESD82_19965"/>
<dbReference type="InterPro" id="IPR010064">
    <property type="entry name" value="HK97-gp10_tail"/>
</dbReference>